<accession>A0A382PP02</accession>
<evidence type="ECO:0000313" key="9">
    <source>
        <dbReference type="EMBL" id="SVC75133.1"/>
    </source>
</evidence>
<protein>
    <recommendedName>
        <fullName evidence="2">histidine kinase</fullName>
        <ecNumber evidence="2">2.7.13.3</ecNumber>
    </recommendedName>
</protein>
<sequence length="334" mass="38375">MKSNFFSSSSILKKFLVFNLIIFLVLGAFTFLYLKAIKPNLIKNRSNQHSKIINNTSSHINRLSIEFTKEGVTKFLLKERYLFHNLDRVQLYDLNSNLLADTDTLDLAQDIFVISQDVQETPIDKSDENKNISESPKATQATTFNTESYVKKYSEQKNIGDKLVIGETINNNFYVMTINSVKLNGKNKGYIVVSEIANDILIAVDERKNFILRTVFSVAIVILIFSVFLNKYILKPIRALMLYTKAIKEKDEKIDKHEKYLLRKDEVGQLSRSLNEMTEDLYKRIDIAETFSSDLAHEIRNPLTSLKGASEVLENTSDSEKRKKLIKVISHDVE</sequence>
<dbReference type="GO" id="GO:0000155">
    <property type="term" value="F:phosphorelay sensor kinase activity"/>
    <property type="evidence" value="ECO:0007669"/>
    <property type="project" value="InterPro"/>
</dbReference>
<evidence type="ECO:0000256" key="3">
    <source>
        <dbReference type="ARBA" id="ARBA00022553"/>
    </source>
</evidence>
<dbReference type="Gene3D" id="6.10.340.10">
    <property type="match status" value="1"/>
</dbReference>
<dbReference type="EC" id="2.7.13.3" evidence="2"/>
<keyword evidence="3" id="KW-0597">Phosphoprotein</keyword>
<dbReference type="AlphaFoldDB" id="A0A382PP02"/>
<evidence type="ECO:0000256" key="5">
    <source>
        <dbReference type="ARBA" id="ARBA00022777"/>
    </source>
</evidence>
<feature type="transmembrane region" description="Helical" evidence="7">
    <location>
        <begin position="15"/>
        <end position="34"/>
    </location>
</feature>
<comment type="catalytic activity">
    <reaction evidence="1">
        <text>ATP + protein L-histidine = ADP + protein N-phospho-L-histidine.</text>
        <dbReference type="EC" id="2.7.13.3"/>
    </reaction>
</comment>
<keyword evidence="7" id="KW-0812">Transmembrane</keyword>
<dbReference type="CDD" id="cd00082">
    <property type="entry name" value="HisKA"/>
    <property type="match status" value="1"/>
</dbReference>
<feature type="transmembrane region" description="Helical" evidence="7">
    <location>
        <begin position="210"/>
        <end position="229"/>
    </location>
</feature>
<dbReference type="PANTHER" id="PTHR45436">
    <property type="entry name" value="SENSOR HISTIDINE KINASE YKOH"/>
    <property type="match status" value="1"/>
</dbReference>
<dbReference type="SUPFAM" id="SSF158472">
    <property type="entry name" value="HAMP domain-like"/>
    <property type="match status" value="1"/>
</dbReference>
<dbReference type="EMBL" id="UINC01108780">
    <property type="protein sequence ID" value="SVC75133.1"/>
    <property type="molecule type" value="Genomic_DNA"/>
</dbReference>
<feature type="domain" description="HAMP" evidence="8">
    <location>
        <begin position="231"/>
        <end position="286"/>
    </location>
</feature>
<evidence type="ECO:0000256" key="6">
    <source>
        <dbReference type="ARBA" id="ARBA00023012"/>
    </source>
</evidence>
<dbReference type="InterPro" id="IPR036097">
    <property type="entry name" value="HisK_dim/P_sf"/>
</dbReference>
<evidence type="ECO:0000256" key="7">
    <source>
        <dbReference type="SAM" id="Phobius"/>
    </source>
</evidence>
<dbReference type="InterPro" id="IPR050428">
    <property type="entry name" value="TCS_sensor_his_kinase"/>
</dbReference>
<evidence type="ECO:0000259" key="8">
    <source>
        <dbReference type="PROSITE" id="PS50885"/>
    </source>
</evidence>
<dbReference type="Pfam" id="PF00672">
    <property type="entry name" value="HAMP"/>
    <property type="match status" value="1"/>
</dbReference>
<dbReference type="InterPro" id="IPR003660">
    <property type="entry name" value="HAMP_dom"/>
</dbReference>
<name>A0A382PP02_9ZZZZ</name>
<dbReference type="PANTHER" id="PTHR45436:SF5">
    <property type="entry name" value="SENSOR HISTIDINE KINASE TRCS"/>
    <property type="match status" value="1"/>
</dbReference>
<feature type="non-terminal residue" evidence="9">
    <location>
        <position position="334"/>
    </location>
</feature>
<organism evidence="9">
    <name type="scientific">marine metagenome</name>
    <dbReference type="NCBI Taxonomy" id="408172"/>
    <lineage>
        <taxon>unclassified sequences</taxon>
        <taxon>metagenomes</taxon>
        <taxon>ecological metagenomes</taxon>
    </lineage>
</organism>
<dbReference type="GO" id="GO:0005886">
    <property type="term" value="C:plasma membrane"/>
    <property type="evidence" value="ECO:0007669"/>
    <property type="project" value="TreeGrafter"/>
</dbReference>
<keyword evidence="4" id="KW-0808">Transferase</keyword>
<evidence type="ECO:0000256" key="4">
    <source>
        <dbReference type="ARBA" id="ARBA00022679"/>
    </source>
</evidence>
<dbReference type="InterPro" id="IPR003661">
    <property type="entry name" value="HisK_dim/P_dom"/>
</dbReference>
<dbReference type="CDD" id="cd06225">
    <property type="entry name" value="HAMP"/>
    <property type="match status" value="1"/>
</dbReference>
<evidence type="ECO:0000256" key="1">
    <source>
        <dbReference type="ARBA" id="ARBA00000085"/>
    </source>
</evidence>
<dbReference type="Pfam" id="PF00512">
    <property type="entry name" value="HisKA"/>
    <property type="match status" value="1"/>
</dbReference>
<keyword evidence="7" id="KW-0472">Membrane</keyword>
<dbReference type="SUPFAM" id="SSF47384">
    <property type="entry name" value="Homodimeric domain of signal transducing histidine kinase"/>
    <property type="match status" value="1"/>
</dbReference>
<evidence type="ECO:0000256" key="2">
    <source>
        <dbReference type="ARBA" id="ARBA00012438"/>
    </source>
</evidence>
<keyword evidence="5" id="KW-0418">Kinase</keyword>
<gene>
    <name evidence="9" type="ORF">METZ01_LOCUS327987</name>
</gene>
<keyword evidence="7" id="KW-1133">Transmembrane helix</keyword>
<proteinExistence type="predicted"/>
<dbReference type="SMART" id="SM00304">
    <property type="entry name" value="HAMP"/>
    <property type="match status" value="1"/>
</dbReference>
<dbReference type="Gene3D" id="1.10.287.130">
    <property type="match status" value="1"/>
</dbReference>
<keyword evidence="6" id="KW-0902">Two-component regulatory system</keyword>
<dbReference type="PROSITE" id="PS50885">
    <property type="entry name" value="HAMP"/>
    <property type="match status" value="1"/>
</dbReference>
<reference evidence="9" key="1">
    <citation type="submission" date="2018-05" db="EMBL/GenBank/DDBJ databases">
        <authorList>
            <person name="Lanie J.A."/>
            <person name="Ng W.-L."/>
            <person name="Kazmierczak K.M."/>
            <person name="Andrzejewski T.M."/>
            <person name="Davidsen T.M."/>
            <person name="Wayne K.J."/>
            <person name="Tettelin H."/>
            <person name="Glass J.I."/>
            <person name="Rusch D."/>
            <person name="Podicherti R."/>
            <person name="Tsui H.-C.T."/>
            <person name="Winkler M.E."/>
        </authorList>
    </citation>
    <scope>NUCLEOTIDE SEQUENCE</scope>
</reference>